<accession>A0AC34R314</accession>
<dbReference type="Proteomes" id="UP000887576">
    <property type="component" value="Unplaced"/>
</dbReference>
<evidence type="ECO:0000313" key="2">
    <source>
        <dbReference type="WBParaSite" id="JU765_v2.g2863.t1"/>
    </source>
</evidence>
<evidence type="ECO:0000313" key="1">
    <source>
        <dbReference type="Proteomes" id="UP000887576"/>
    </source>
</evidence>
<reference evidence="2" key="1">
    <citation type="submission" date="2022-11" db="UniProtKB">
        <authorList>
            <consortium name="WormBaseParasite"/>
        </authorList>
    </citation>
    <scope>IDENTIFICATION</scope>
</reference>
<dbReference type="WBParaSite" id="JU765_v2.g2863.t1">
    <property type="protein sequence ID" value="JU765_v2.g2863.t1"/>
    <property type="gene ID" value="JU765_v2.g2863"/>
</dbReference>
<name>A0AC34R314_9BILA</name>
<protein>
    <submittedName>
        <fullName evidence="2">Large ribosomal subunit protein bL36m</fullName>
    </submittedName>
</protein>
<sequence>MTFLTRSLTSNTFGKAYALCRGFLVPADVMHAQVSGFKVKSYLKLRCKHCYFVRVNGRLHVECNAHGRHRSREIFDVKKLW</sequence>
<proteinExistence type="predicted"/>
<organism evidence="1 2">
    <name type="scientific">Panagrolaimus sp. JU765</name>
    <dbReference type="NCBI Taxonomy" id="591449"/>
    <lineage>
        <taxon>Eukaryota</taxon>
        <taxon>Metazoa</taxon>
        <taxon>Ecdysozoa</taxon>
        <taxon>Nematoda</taxon>
        <taxon>Chromadorea</taxon>
        <taxon>Rhabditida</taxon>
        <taxon>Tylenchina</taxon>
        <taxon>Panagrolaimomorpha</taxon>
        <taxon>Panagrolaimoidea</taxon>
        <taxon>Panagrolaimidae</taxon>
        <taxon>Panagrolaimus</taxon>
    </lineage>
</organism>